<reference evidence="4" key="2">
    <citation type="submission" date="2025-08" db="UniProtKB">
        <authorList>
            <consortium name="Ensembl"/>
        </authorList>
    </citation>
    <scope>IDENTIFICATION</scope>
    <source>
        <strain evidence="4">Thorbecke</strain>
    </source>
</reference>
<dbReference type="EMBL" id="AAGW02022165">
    <property type="status" value="NOT_ANNOTATED_CDS"/>
    <property type="molecule type" value="Genomic_DNA"/>
</dbReference>
<dbReference type="AlphaFoldDB" id="A0A5F9D718"/>
<dbReference type="PANTHER" id="PTHR31102">
    <property type="match status" value="1"/>
</dbReference>
<evidence type="ECO:0000256" key="1">
    <source>
        <dbReference type="ARBA" id="ARBA00007367"/>
    </source>
</evidence>
<evidence type="ECO:0000313" key="5">
    <source>
        <dbReference type="Proteomes" id="UP000001811"/>
    </source>
</evidence>
<dbReference type="GeneTree" id="ENSGT00390000013285"/>
<keyword evidence="3" id="KW-0812">Transmembrane</keyword>
<proteinExistence type="inferred from homology"/>
<keyword evidence="5" id="KW-1185">Reference proteome</keyword>
<feature type="compositionally biased region" description="Basic and acidic residues" evidence="2">
    <location>
        <begin position="1"/>
        <end position="16"/>
    </location>
</feature>
<dbReference type="Bgee" id="ENSOCUG00000005671">
    <property type="expression patterns" value="Expressed in testis and 13 other cell types or tissues"/>
</dbReference>
<feature type="transmembrane region" description="Helical" evidence="3">
    <location>
        <begin position="146"/>
        <end position="165"/>
    </location>
</feature>
<feature type="region of interest" description="Disordered" evidence="2">
    <location>
        <begin position="1"/>
        <end position="21"/>
    </location>
</feature>
<reference evidence="4" key="3">
    <citation type="submission" date="2025-09" db="UniProtKB">
        <authorList>
            <consortium name="Ensembl"/>
        </authorList>
    </citation>
    <scope>IDENTIFICATION</scope>
    <source>
        <strain evidence="4">Thorbecke</strain>
    </source>
</reference>
<evidence type="ECO:0000256" key="3">
    <source>
        <dbReference type="SAM" id="Phobius"/>
    </source>
</evidence>
<protein>
    <submittedName>
        <fullName evidence="4">Solute carrier family 9 member B1</fullName>
    </submittedName>
</protein>
<organism evidence="4 5">
    <name type="scientific">Oryctolagus cuniculus</name>
    <name type="common">Rabbit</name>
    <dbReference type="NCBI Taxonomy" id="9986"/>
    <lineage>
        <taxon>Eukaryota</taxon>
        <taxon>Metazoa</taxon>
        <taxon>Chordata</taxon>
        <taxon>Craniata</taxon>
        <taxon>Vertebrata</taxon>
        <taxon>Euteleostomi</taxon>
        <taxon>Mammalia</taxon>
        <taxon>Eutheria</taxon>
        <taxon>Euarchontoglires</taxon>
        <taxon>Glires</taxon>
        <taxon>Lagomorpha</taxon>
        <taxon>Leporidae</taxon>
        <taxon>Oryctolagus</taxon>
    </lineage>
</organism>
<dbReference type="Proteomes" id="UP000001811">
    <property type="component" value="Chromosome 15"/>
</dbReference>
<evidence type="ECO:0000256" key="2">
    <source>
        <dbReference type="SAM" id="MobiDB-lite"/>
    </source>
</evidence>
<dbReference type="GO" id="GO:0098662">
    <property type="term" value="P:inorganic cation transmembrane transport"/>
    <property type="evidence" value="ECO:0007669"/>
    <property type="project" value="TreeGrafter"/>
</dbReference>
<reference evidence="4 5" key="1">
    <citation type="journal article" date="2011" name="Nature">
        <title>A high-resolution map of human evolutionary constraint using 29 mammals.</title>
        <authorList>
            <person name="Lindblad-Toh K."/>
            <person name="Garber M."/>
            <person name="Zuk O."/>
            <person name="Lin M.F."/>
            <person name="Parker B.J."/>
            <person name="Washietl S."/>
            <person name="Kheradpour P."/>
            <person name="Ernst J."/>
            <person name="Jordan G."/>
            <person name="Mauceli E."/>
            <person name="Ward L.D."/>
            <person name="Lowe C.B."/>
            <person name="Holloway A.K."/>
            <person name="Clamp M."/>
            <person name="Gnerre S."/>
            <person name="Alfoldi J."/>
            <person name="Beal K."/>
            <person name="Chang J."/>
            <person name="Clawson H."/>
            <person name="Cuff J."/>
            <person name="Di Palma F."/>
            <person name="Fitzgerald S."/>
            <person name="Flicek P."/>
            <person name="Guttman M."/>
            <person name="Hubisz M.J."/>
            <person name="Jaffe D.B."/>
            <person name="Jungreis I."/>
            <person name="Kent W.J."/>
            <person name="Kostka D."/>
            <person name="Lara M."/>
            <person name="Martins A.L."/>
            <person name="Massingham T."/>
            <person name="Moltke I."/>
            <person name="Raney B.J."/>
            <person name="Rasmussen M.D."/>
            <person name="Robinson J."/>
            <person name="Stark A."/>
            <person name="Vilella A.J."/>
            <person name="Wen J."/>
            <person name="Xie X."/>
            <person name="Zody M.C."/>
            <person name="Baldwin J."/>
            <person name="Bloom T."/>
            <person name="Chin C.W."/>
            <person name="Heiman D."/>
            <person name="Nicol R."/>
            <person name="Nusbaum C."/>
            <person name="Young S."/>
            <person name="Wilkinson J."/>
            <person name="Worley K.C."/>
            <person name="Kovar C.L."/>
            <person name="Muzny D.M."/>
            <person name="Gibbs R.A."/>
            <person name="Cree A."/>
            <person name="Dihn H.H."/>
            <person name="Fowler G."/>
            <person name="Jhangiani S."/>
            <person name="Joshi V."/>
            <person name="Lee S."/>
            <person name="Lewis L.R."/>
            <person name="Nazareth L.V."/>
            <person name="Okwuonu G."/>
            <person name="Santibanez J."/>
            <person name="Warren W.C."/>
            <person name="Mardis E.R."/>
            <person name="Weinstock G.M."/>
            <person name="Wilson R.K."/>
            <person name="Delehaunty K."/>
            <person name="Dooling D."/>
            <person name="Fronik C."/>
            <person name="Fulton L."/>
            <person name="Fulton B."/>
            <person name="Graves T."/>
            <person name="Minx P."/>
            <person name="Sodergren E."/>
            <person name="Birney E."/>
            <person name="Margulies E.H."/>
            <person name="Herrero J."/>
            <person name="Green E.D."/>
            <person name="Haussler D."/>
            <person name="Siepel A."/>
            <person name="Goldman N."/>
            <person name="Pollard K.S."/>
            <person name="Pedersen J.S."/>
            <person name="Lander E.S."/>
            <person name="Kellis M."/>
        </authorList>
    </citation>
    <scope>NUCLEOTIDE SEQUENCE [LARGE SCALE GENOMIC DNA]</scope>
    <source>
        <strain evidence="4 5">Thorbecke inbred</strain>
    </source>
</reference>
<dbReference type="Ensembl" id="ENSOCUT00000044237.1">
    <property type="protein sequence ID" value="ENSOCUP00000041041.1"/>
    <property type="gene ID" value="ENSOCUG00000005671.3"/>
</dbReference>
<dbReference type="InterPro" id="IPR051843">
    <property type="entry name" value="CPA1_transporter"/>
</dbReference>
<accession>A0A5F9D718</accession>
<dbReference type="PANTHER" id="PTHR31102:SF5">
    <property type="entry name" value="SLC9B1-LIKE PROTEIN SLC9B1P1-RELATED"/>
    <property type="match status" value="1"/>
</dbReference>
<sequence length="269" mass="29711">MTEHSHFKPSEGKMHPFLDSSSVAQDNDLSMHTTESKTESLDNKDFVTSTSTEPFYTVTEFSEASTAALQPLSYDQILSDPNSNVYEETILSKTEETKPQKKMRMHIPSPLKGTLNKFITNGVILLMIWCITWSLSGPAVLPGGNLFGLLIVFYCAIIGGKLLQLIRIPSVPPLPPLLGMLLAGFIIRNVPFISKHVQVHNTWSSTLRNIALTIILIRAGLGLDAKALKHLKGVCLRLSMGPCIMEACSAAVFSHFIMKLPWEWGFLLG</sequence>
<dbReference type="EMBL" id="AAGW02022168">
    <property type="status" value="NOT_ANNOTATED_CDS"/>
    <property type="molecule type" value="Genomic_DNA"/>
</dbReference>
<keyword evidence="3" id="KW-0472">Membrane</keyword>
<keyword evidence="3" id="KW-1133">Transmembrane helix</keyword>
<feature type="transmembrane region" description="Helical" evidence="3">
    <location>
        <begin position="118"/>
        <end position="140"/>
    </location>
</feature>
<dbReference type="EMBL" id="AAGW02022167">
    <property type="status" value="NOT_ANNOTATED_CDS"/>
    <property type="molecule type" value="Genomic_DNA"/>
</dbReference>
<gene>
    <name evidence="4" type="primary">SLC9B1</name>
</gene>
<name>A0A5F9D718_RABIT</name>
<evidence type="ECO:0000313" key="4">
    <source>
        <dbReference type="Ensembl" id="ENSOCUP00000041041.1"/>
    </source>
</evidence>
<dbReference type="EMBL" id="AAGW02022166">
    <property type="status" value="NOT_ANNOTATED_CDS"/>
    <property type="molecule type" value="Genomic_DNA"/>
</dbReference>
<comment type="similarity">
    <text evidence="1">Belongs to the monovalent cation:proton antiporter 1 (CPA1) transporter (TC 2.A.36) family.</text>
</comment>